<dbReference type="AlphaFoldDB" id="A0AAV7NFF6"/>
<feature type="region of interest" description="Disordered" evidence="1">
    <location>
        <begin position="206"/>
        <end position="279"/>
    </location>
</feature>
<reference evidence="2" key="1">
    <citation type="journal article" date="2022" name="bioRxiv">
        <title>Sequencing and chromosome-scale assembly of the giantPleurodeles waltlgenome.</title>
        <authorList>
            <person name="Brown T."/>
            <person name="Elewa A."/>
            <person name="Iarovenko S."/>
            <person name="Subramanian E."/>
            <person name="Araus A.J."/>
            <person name="Petzold A."/>
            <person name="Susuki M."/>
            <person name="Suzuki K.-i.T."/>
            <person name="Hayashi T."/>
            <person name="Toyoda A."/>
            <person name="Oliveira C."/>
            <person name="Osipova E."/>
            <person name="Leigh N.D."/>
            <person name="Simon A."/>
            <person name="Yun M.H."/>
        </authorList>
    </citation>
    <scope>NUCLEOTIDE SEQUENCE</scope>
    <source>
        <strain evidence="2">20211129_DDA</strain>
        <tissue evidence="2">Liver</tissue>
    </source>
</reference>
<evidence type="ECO:0000313" key="3">
    <source>
        <dbReference type="Proteomes" id="UP001066276"/>
    </source>
</evidence>
<proteinExistence type="predicted"/>
<dbReference type="EMBL" id="JANPWB010000012">
    <property type="protein sequence ID" value="KAJ1113282.1"/>
    <property type="molecule type" value="Genomic_DNA"/>
</dbReference>
<organism evidence="2 3">
    <name type="scientific">Pleurodeles waltl</name>
    <name type="common">Iberian ribbed newt</name>
    <dbReference type="NCBI Taxonomy" id="8319"/>
    <lineage>
        <taxon>Eukaryota</taxon>
        <taxon>Metazoa</taxon>
        <taxon>Chordata</taxon>
        <taxon>Craniata</taxon>
        <taxon>Vertebrata</taxon>
        <taxon>Euteleostomi</taxon>
        <taxon>Amphibia</taxon>
        <taxon>Batrachia</taxon>
        <taxon>Caudata</taxon>
        <taxon>Salamandroidea</taxon>
        <taxon>Salamandridae</taxon>
        <taxon>Pleurodelinae</taxon>
        <taxon>Pleurodeles</taxon>
    </lineage>
</organism>
<protein>
    <submittedName>
        <fullName evidence="2">Uncharacterized protein</fullName>
    </submittedName>
</protein>
<sequence length="279" mass="30685">MAAPAGTWPRQAMDEDAMAIEAFPAERWLSPQYGRLQNHTEICTERSRGAPELLTSQLGSRKGSRQVHVGAGIAEVESTDKLPGKESRRSNARNKNGHQERLEKGRTAIEEETEKTGNPGIQALRERTEERQPCQGNQGQTSTDATTLEPSHGFRQVPFWALLTSRLGSGKDSRQVHGGTGVAEMEYPDKLPGKGIWTKYFKEEKQTSGAVGEGKGHQREEETEEAGNPRIQVLREQTEERQPSLGNQVRHPQMPRLRSRVVASGKSRLAVCGTGGGGK</sequence>
<feature type="compositionally biased region" description="Basic and acidic residues" evidence="1">
    <location>
        <begin position="97"/>
        <end position="109"/>
    </location>
</feature>
<feature type="compositionally biased region" description="Polar residues" evidence="1">
    <location>
        <begin position="134"/>
        <end position="149"/>
    </location>
</feature>
<evidence type="ECO:0000256" key="1">
    <source>
        <dbReference type="SAM" id="MobiDB-lite"/>
    </source>
</evidence>
<feature type="region of interest" description="Disordered" evidence="1">
    <location>
        <begin position="44"/>
        <end position="152"/>
    </location>
</feature>
<accession>A0AAV7NFF6</accession>
<keyword evidence="3" id="KW-1185">Reference proteome</keyword>
<evidence type="ECO:0000313" key="2">
    <source>
        <dbReference type="EMBL" id="KAJ1113282.1"/>
    </source>
</evidence>
<feature type="compositionally biased region" description="Basic and acidic residues" evidence="1">
    <location>
        <begin position="78"/>
        <end position="89"/>
    </location>
</feature>
<gene>
    <name evidence="2" type="ORF">NDU88_001536</name>
</gene>
<dbReference type="Proteomes" id="UP001066276">
    <property type="component" value="Chromosome 8"/>
</dbReference>
<name>A0AAV7NFF6_PLEWA</name>
<comment type="caution">
    <text evidence="2">The sequence shown here is derived from an EMBL/GenBank/DDBJ whole genome shotgun (WGS) entry which is preliminary data.</text>
</comment>